<proteinExistence type="predicted"/>
<name>A0ABW4E3T6_9RHOB</name>
<dbReference type="Proteomes" id="UP001597302">
    <property type="component" value="Unassembled WGS sequence"/>
</dbReference>
<dbReference type="InterPro" id="IPR046047">
    <property type="entry name" value="DUF6005"/>
</dbReference>
<accession>A0ABW4E3T6</accession>
<organism evidence="1 2">
    <name type="scientific">Paracoccus nototheniae</name>
    <dbReference type="NCBI Taxonomy" id="2489002"/>
    <lineage>
        <taxon>Bacteria</taxon>
        <taxon>Pseudomonadati</taxon>
        <taxon>Pseudomonadota</taxon>
        <taxon>Alphaproteobacteria</taxon>
        <taxon>Rhodobacterales</taxon>
        <taxon>Paracoccaceae</taxon>
        <taxon>Paracoccus</taxon>
    </lineage>
</organism>
<reference evidence="2" key="1">
    <citation type="journal article" date="2019" name="Int. J. Syst. Evol. Microbiol.">
        <title>The Global Catalogue of Microorganisms (GCM) 10K type strain sequencing project: providing services to taxonomists for standard genome sequencing and annotation.</title>
        <authorList>
            <consortium name="The Broad Institute Genomics Platform"/>
            <consortium name="The Broad Institute Genome Sequencing Center for Infectious Disease"/>
            <person name="Wu L."/>
            <person name="Ma J."/>
        </authorList>
    </citation>
    <scope>NUCLEOTIDE SEQUENCE [LARGE SCALE GENOMIC DNA]</scope>
    <source>
        <strain evidence="2">CCM 8875</strain>
    </source>
</reference>
<evidence type="ECO:0000313" key="1">
    <source>
        <dbReference type="EMBL" id="MFD1483135.1"/>
    </source>
</evidence>
<dbReference type="Pfam" id="PF19468">
    <property type="entry name" value="DUF6005"/>
    <property type="match status" value="1"/>
</dbReference>
<comment type="caution">
    <text evidence="1">The sequence shown here is derived from an EMBL/GenBank/DDBJ whole genome shotgun (WGS) entry which is preliminary data.</text>
</comment>
<dbReference type="EMBL" id="JBHTOQ010000038">
    <property type="protein sequence ID" value="MFD1483135.1"/>
    <property type="molecule type" value="Genomic_DNA"/>
</dbReference>
<sequence length="413" mass="45424">MTDPRPIPTPEAAMACLRAILAGPMANPRMAAFGPAARLGHDLGLDSTALMTLMLHLDEQGIAMAEDTFDRAPGLTVQQLAEALAGVTPAKTDDEDPIDIKVHCVVSCLCQALKDRGGIDHRPLYLGLWDGQVIIDDRMRLSYHAPDIDHGFYLHWAEQLFGLQVTRWYDDAAPKAVNLDHLHALLAGWRPGQYVMPMIDMALLPQRDNKFAQDPFPHYALLEPTADPDTWLMRDPDFRWEGPLPASDLRAAFLRPTVAGGFAFDSALAHPATPDAIARMYHATFDPQATPLIDGIRRILQAHVADLPRADLEPALRELPVIAIRKYAYEHALAILGDIEGADHDAFEECCDRIAALHGGLNAVHLRAVAFARTGDGCDLMQALQDLDRLATLERGIKATLAQWFDRWQGAGA</sequence>
<keyword evidence="2" id="KW-1185">Reference proteome</keyword>
<dbReference type="InterPro" id="IPR036736">
    <property type="entry name" value="ACP-like_sf"/>
</dbReference>
<dbReference type="SUPFAM" id="SSF47336">
    <property type="entry name" value="ACP-like"/>
    <property type="match status" value="1"/>
</dbReference>
<evidence type="ECO:0000313" key="2">
    <source>
        <dbReference type="Proteomes" id="UP001597302"/>
    </source>
</evidence>
<protein>
    <submittedName>
        <fullName evidence="1">DUF6005 family protein</fullName>
    </submittedName>
</protein>
<dbReference type="RefSeq" id="WP_165571137.1">
    <property type="nucleotide sequence ID" value="NZ_CBCSAJ010000034.1"/>
</dbReference>
<gene>
    <name evidence="1" type="ORF">ACFQ5P_17700</name>
</gene>